<evidence type="ECO:0000313" key="3">
    <source>
        <dbReference type="EMBL" id="EPS61381.1"/>
    </source>
</evidence>
<comment type="cofactor">
    <cofactor evidence="1">
        <name>Mg(2+)</name>
        <dbReference type="ChEBI" id="CHEBI:18420"/>
    </cofactor>
</comment>
<dbReference type="AlphaFoldDB" id="S8CAK1"/>
<dbReference type="Gene3D" id="3.60.40.10">
    <property type="entry name" value="PPM-type phosphatase domain"/>
    <property type="match status" value="1"/>
</dbReference>
<comment type="similarity">
    <text evidence="1">Belongs to the PP2C family.</text>
</comment>
<name>S8CAK1_9LAMI</name>
<keyword evidence="1" id="KW-0464">Manganese</keyword>
<keyword evidence="1" id="KW-0378">Hydrolase</keyword>
<dbReference type="SUPFAM" id="SSF81606">
    <property type="entry name" value="PP2C-like"/>
    <property type="match status" value="1"/>
</dbReference>
<protein>
    <recommendedName>
        <fullName evidence="1">Protein phosphatase</fullName>
        <ecNumber evidence="1">3.1.3.16</ecNumber>
    </recommendedName>
</protein>
<evidence type="ECO:0000256" key="1">
    <source>
        <dbReference type="RuleBase" id="RU366020"/>
    </source>
</evidence>
<organism evidence="3 4">
    <name type="scientific">Genlisea aurea</name>
    <dbReference type="NCBI Taxonomy" id="192259"/>
    <lineage>
        <taxon>Eukaryota</taxon>
        <taxon>Viridiplantae</taxon>
        <taxon>Streptophyta</taxon>
        <taxon>Embryophyta</taxon>
        <taxon>Tracheophyta</taxon>
        <taxon>Spermatophyta</taxon>
        <taxon>Magnoliopsida</taxon>
        <taxon>eudicotyledons</taxon>
        <taxon>Gunneridae</taxon>
        <taxon>Pentapetalae</taxon>
        <taxon>asterids</taxon>
        <taxon>lamiids</taxon>
        <taxon>Lamiales</taxon>
        <taxon>Lentibulariaceae</taxon>
        <taxon>Genlisea</taxon>
    </lineage>
</organism>
<comment type="catalytic activity">
    <reaction evidence="1">
        <text>O-phospho-L-threonyl-[protein] + H2O = L-threonyl-[protein] + phosphate</text>
        <dbReference type="Rhea" id="RHEA:47004"/>
        <dbReference type="Rhea" id="RHEA-COMP:11060"/>
        <dbReference type="Rhea" id="RHEA-COMP:11605"/>
        <dbReference type="ChEBI" id="CHEBI:15377"/>
        <dbReference type="ChEBI" id="CHEBI:30013"/>
        <dbReference type="ChEBI" id="CHEBI:43474"/>
        <dbReference type="ChEBI" id="CHEBI:61977"/>
        <dbReference type="EC" id="3.1.3.16"/>
    </reaction>
</comment>
<accession>S8CAK1</accession>
<feature type="non-terminal residue" evidence="3">
    <location>
        <position position="1"/>
    </location>
</feature>
<dbReference type="InterPro" id="IPR039123">
    <property type="entry name" value="PPTC7"/>
</dbReference>
<evidence type="ECO:0000313" key="4">
    <source>
        <dbReference type="Proteomes" id="UP000015453"/>
    </source>
</evidence>
<dbReference type="SMART" id="SM00331">
    <property type="entry name" value="PP2C_SIG"/>
    <property type="match status" value="1"/>
</dbReference>
<feature type="domain" description="PPM-type phosphatase" evidence="2">
    <location>
        <begin position="32"/>
        <end position="271"/>
    </location>
</feature>
<keyword evidence="1" id="KW-0460">Magnesium</keyword>
<evidence type="ECO:0000259" key="2">
    <source>
        <dbReference type="PROSITE" id="PS51746"/>
    </source>
</evidence>
<dbReference type="InterPro" id="IPR036457">
    <property type="entry name" value="PPM-type-like_dom_sf"/>
</dbReference>
<comment type="caution">
    <text evidence="3">The sequence shown here is derived from an EMBL/GenBank/DDBJ whole genome shotgun (WGS) entry which is preliminary data.</text>
</comment>
<dbReference type="GO" id="GO:0046872">
    <property type="term" value="F:metal ion binding"/>
    <property type="evidence" value="ECO:0007669"/>
    <property type="project" value="UniProtKB-UniRule"/>
</dbReference>
<dbReference type="PROSITE" id="PS51746">
    <property type="entry name" value="PPM_2"/>
    <property type="match status" value="1"/>
</dbReference>
<dbReference type="SMART" id="SM00332">
    <property type="entry name" value="PP2Cc"/>
    <property type="match status" value="1"/>
</dbReference>
<keyword evidence="4" id="KW-1185">Reference proteome</keyword>
<dbReference type="Proteomes" id="UP000015453">
    <property type="component" value="Unassembled WGS sequence"/>
</dbReference>
<dbReference type="OrthoDB" id="60843at2759"/>
<dbReference type="PANTHER" id="PTHR12320:SF88">
    <property type="entry name" value="PROTEIN PHOSPHATASE"/>
    <property type="match status" value="1"/>
</dbReference>
<dbReference type="EMBL" id="AUSU01006892">
    <property type="protein sequence ID" value="EPS61381.1"/>
    <property type="molecule type" value="Genomic_DNA"/>
</dbReference>
<comment type="catalytic activity">
    <reaction evidence="1">
        <text>O-phospho-L-seryl-[protein] + H2O = L-seryl-[protein] + phosphate</text>
        <dbReference type="Rhea" id="RHEA:20629"/>
        <dbReference type="Rhea" id="RHEA-COMP:9863"/>
        <dbReference type="Rhea" id="RHEA-COMP:11604"/>
        <dbReference type="ChEBI" id="CHEBI:15377"/>
        <dbReference type="ChEBI" id="CHEBI:29999"/>
        <dbReference type="ChEBI" id="CHEBI:43474"/>
        <dbReference type="ChEBI" id="CHEBI:83421"/>
        <dbReference type="EC" id="3.1.3.16"/>
    </reaction>
</comment>
<dbReference type="InterPro" id="IPR001932">
    <property type="entry name" value="PPM-type_phosphatase-like_dom"/>
</dbReference>
<reference evidence="3 4" key="1">
    <citation type="journal article" date="2013" name="BMC Genomics">
        <title>The miniature genome of a carnivorous plant Genlisea aurea contains a low number of genes and short non-coding sequences.</title>
        <authorList>
            <person name="Leushkin E.V."/>
            <person name="Sutormin R.A."/>
            <person name="Nabieva E.R."/>
            <person name="Penin A.A."/>
            <person name="Kondrashov A.S."/>
            <person name="Logacheva M.D."/>
        </authorList>
    </citation>
    <scope>NUCLEOTIDE SEQUENCE [LARGE SCALE GENOMIC DNA]</scope>
</reference>
<dbReference type="PANTHER" id="PTHR12320">
    <property type="entry name" value="PROTEIN PHOSPHATASE 2C"/>
    <property type="match status" value="1"/>
</dbReference>
<dbReference type="GO" id="GO:0004722">
    <property type="term" value="F:protein serine/threonine phosphatase activity"/>
    <property type="evidence" value="ECO:0007669"/>
    <property type="project" value="UniProtKB-EC"/>
</dbReference>
<gene>
    <name evidence="3" type="ORF">M569_13414</name>
</gene>
<dbReference type="EC" id="3.1.3.16" evidence="1"/>
<keyword evidence="1" id="KW-0479">Metal-binding</keyword>
<sequence length="274" mass="29449">VGKKKKKFLYVNFLCRKEPPIPSSPLKLVSGASYLPHPSKLKTGGEDAFFICHEEQAIGVADGVGGWADVGIDAGEYSRGLMRNSVQAIREALPDDIDLLSVLEKAHSRTNFSGSSTACIISLKNQDVHAINLGDSGFIIVRNGETVFESPVQQHGFNFPYQLERSKMGDLPSSAQVFKIPVEAGDVIVAGSDGLFDNLYSREIAAIIVGEAAKGEEGLSPEATAEKIAWFARERALDTKSETPFSVAAQQAGFTYYGGKLDDLTVIVSFVSSS</sequence>
<proteinExistence type="inferred from homology"/>
<comment type="cofactor">
    <cofactor evidence="1">
        <name>Mn(2+)</name>
        <dbReference type="ChEBI" id="CHEBI:29035"/>
    </cofactor>
</comment>
<keyword evidence="1" id="KW-0904">Protein phosphatase</keyword>